<dbReference type="InterPro" id="IPR017853">
    <property type="entry name" value="GH"/>
</dbReference>
<dbReference type="Pfam" id="PF00232">
    <property type="entry name" value="Glyco_hydro_1"/>
    <property type="match status" value="1"/>
</dbReference>
<accession>A0ABM3IKU5</accession>
<dbReference type="SUPFAM" id="SSF51445">
    <property type="entry name" value="(Trans)glycosidases"/>
    <property type="match status" value="1"/>
</dbReference>
<dbReference type="GeneID" id="107418110"/>
<dbReference type="Proteomes" id="UP001652623">
    <property type="component" value="Chromosome 2"/>
</dbReference>
<gene>
    <name evidence="4" type="primary">LOC107418110</name>
</gene>
<dbReference type="PANTHER" id="PTHR10353">
    <property type="entry name" value="GLYCOSYL HYDROLASE"/>
    <property type="match status" value="1"/>
</dbReference>
<evidence type="ECO:0000313" key="3">
    <source>
        <dbReference type="Proteomes" id="UP001652623"/>
    </source>
</evidence>
<evidence type="ECO:0000256" key="2">
    <source>
        <dbReference type="RuleBase" id="RU003690"/>
    </source>
</evidence>
<dbReference type="Gene3D" id="3.20.20.80">
    <property type="entry name" value="Glycosidases"/>
    <property type="match status" value="1"/>
</dbReference>
<protein>
    <submittedName>
        <fullName evidence="4">4-hydroxy-7-methoxy-3-oxo-3,4-dihydro-2H-1, 4-benzoxazin-2-yl glucoside beta-D-glucosidase 2, chloroplastic-like</fullName>
    </submittedName>
</protein>
<evidence type="ECO:0000256" key="1">
    <source>
        <dbReference type="ARBA" id="ARBA00010838"/>
    </source>
</evidence>
<organism evidence="3 4">
    <name type="scientific">Ziziphus jujuba</name>
    <name type="common">Chinese jujube</name>
    <name type="synonym">Ziziphus sativa</name>
    <dbReference type="NCBI Taxonomy" id="326968"/>
    <lineage>
        <taxon>Eukaryota</taxon>
        <taxon>Viridiplantae</taxon>
        <taxon>Streptophyta</taxon>
        <taxon>Embryophyta</taxon>
        <taxon>Tracheophyta</taxon>
        <taxon>Spermatophyta</taxon>
        <taxon>Magnoliopsida</taxon>
        <taxon>eudicotyledons</taxon>
        <taxon>Gunneridae</taxon>
        <taxon>Pentapetalae</taxon>
        <taxon>rosids</taxon>
        <taxon>fabids</taxon>
        <taxon>Rosales</taxon>
        <taxon>Rhamnaceae</taxon>
        <taxon>Paliureae</taxon>
        <taxon>Ziziphus</taxon>
    </lineage>
</organism>
<dbReference type="PANTHER" id="PTHR10353:SF154">
    <property type="entry name" value="BETA-GLUCOSIDASE 9-RELATED"/>
    <property type="match status" value="1"/>
</dbReference>
<evidence type="ECO:0000313" key="4">
    <source>
        <dbReference type="RefSeq" id="XP_048330602.2"/>
    </source>
</evidence>
<proteinExistence type="inferred from homology"/>
<dbReference type="RefSeq" id="XP_048330602.2">
    <property type="nucleotide sequence ID" value="XM_048474645.2"/>
</dbReference>
<sequence length="122" mass="13432">MDSTVIVNVTTAGYKLGLEVPNAEVYEELQIKSSDFPEDFVFGAATSAAQIEGSPNKDGKGQSDWEYQAINFPDSIANSSKFLQGIDSYKRYKGDVKLVKKLGVDSYRLSLAWTRILPSNNS</sequence>
<comment type="similarity">
    <text evidence="1 2">Belongs to the glycosyl hydrolase 1 family.</text>
</comment>
<keyword evidence="3" id="KW-1185">Reference proteome</keyword>
<name>A0ABM3IKU5_ZIZJJ</name>
<dbReference type="InterPro" id="IPR001360">
    <property type="entry name" value="Glyco_hydro_1"/>
</dbReference>
<reference evidence="4" key="1">
    <citation type="submission" date="2025-08" db="UniProtKB">
        <authorList>
            <consortium name="RefSeq"/>
        </authorList>
    </citation>
    <scope>IDENTIFICATION</scope>
    <source>
        <tissue evidence="4">Seedling</tissue>
    </source>
</reference>